<organism evidence="8 9">
    <name type="scientific">Roseovarius aestuarii</name>
    <dbReference type="NCBI Taxonomy" id="475083"/>
    <lineage>
        <taxon>Bacteria</taxon>
        <taxon>Pseudomonadati</taxon>
        <taxon>Pseudomonadota</taxon>
        <taxon>Alphaproteobacteria</taxon>
        <taxon>Rhodobacterales</taxon>
        <taxon>Roseobacteraceae</taxon>
        <taxon>Roseovarius</taxon>
    </lineage>
</organism>
<gene>
    <name evidence="8" type="primary">mlr_20</name>
    <name evidence="8" type="ORF">ROA7745_03416</name>
</gene>
<dbReference type="Pfam" id="PF16350">
    <property type="entry name" value="FAO_M"/>
    <property type="match status" value="1"/>
</dbReference>
<accession>A0A1X7BVN3</accession>
<feature type="domain" description="GCVT N-terminal" evidence="5">
    <location>
        <begin position="425"/>
        <end position="700"/>
    </location>
</feature>
<evidence type="ECO:0000313" key="8">
    <source>
        <dbReference type="EMBL" id="SMC13565.1"/>
    </source>
</evidence>
<dbReference type="Pfam" id="PF01571">
    <property type="entry name" value="GCV_T"/>
    <property type="match status" value="1"/>
</dbReference>
<comment type="similarity">
    <text evidence="1">Belongs to the GcvT family.</text>
</comment>
<name>A0A1X7BVN3_9RHOB</name>
<dbReference type="InterPro" id="IPR013977">
    <property type="entry name" value="GcvT_C"/>
</dbReference>
<evidence type="ECO:0000259" key="6">
    <source>
        <dbReference type="Pfam" id="PF08669"/>
    </source>
</evidence>
<dbReference type="Gene3D" id="3.30.70.1400">
    <property type="entry name" value="Aminomethyltransferase beta-barrel domains"/>
    <property type="match status" value="1"/>
</dbReference>
<reference evidence="8 9" key="1">
    <citation type="submission" date="2017-03" db="EMBL/GenBank/DDBJ databases">
        <authorList>
            <person name="Afonso C.L."/>
            <person name="Miller P.J."/>
            <person name="Scott M.A."/>
            <person name="Spackman E."/>
            <person name="Goraichik I."/>
            <person name="Dimitrov K.M."/>
            <person name="Suarez D.L."/>
            <person name="Swayne D.E."/>
        </authorList>
    </citation>
    <scope>NUCLEOTIDE SEQUENCE [LARGE SCALE GENOMIC DNA]</scope>
    <source>
        <strain evidence="8 9">CECT 7745</strain>
    </source>
</reference>
<dbReference type="Proteomes" id="UP000193224">
    <property type="component" value="Unassembled WGS sequence"/>
</dbReference>
<dbReference type="OrthoDB" id="7156675at2"/>
<dbReference type="PROSITE" id="PS51257">
    <property type="entry name" value="PROKAR_LIPOPROTEIN"/>
    <property type="match status" value="1"/>
</dbReference>
<sequence>MKTHARVVVIGGGVVGCAILYHLARAGISDAVLLERDELTSGSTWHAAGNIPTYATSWLGMRAGNYAWQLYKDLGERVDSPITYRHTGAFWPAHTTERMELFGHIEGIARSAGFDLHHLSPAEMDAMHPFWTPGKTVLGGIMDPYEGDIDPSQLTQALAKGARDLGAKIKRFSPVTGIRQKPSGERVVSSVNGEVTAEIVVNAGGFYGAKIAAMAGLAVPVVTLEHQYLVTEPLAELEAHTGVFPLVRDPDIRFYLRRERNAFLLGSYAHAGRPAWADTGPPDNFAHQLFPDSVEDILEVLEDTIAHVPLLAEAGAQRFVNGPIPYAPDALPLVGPAAGARNFYHATGVQIGITHSAAIGKAITEWITEGETEWDLAAWDPRRFGDWATPDYAHARASEHYDLQYAVPYPHRNMQSGRPVQRTPLFDRLVESGAIMGQIGGWERAFWFNTAHAPDVNRLDYHEEPWHAPVRRECETVRDAVGLMDHGGFTKYTVTGPGAAEYLSHVFCGKMPAIGRIKLSYMLTPKGRIWSEATIARLAEHHFLLCGPTLTDQRDFDWLAAHLPETGVTLTKGCEHDGALLLMGPRSRDVLATLTDANLSAAAAPWLSVARIRVAGVALCAMRVSYVGELGWELHAASADLPVLYEAIMAAGKRYGICQFGSYALNAMRIEKGYHGWGADFGTEYTLYDAGLSGFADLEKGGFIGRDALLAQSDCPAEWEWVGLELLDHSPDPLPAEPIIQASEVIGYMTSGTRGFRTGKVLALGYIRRGTLGMGDECSLCVLGEESRARRVNPCQYDPRNLIQRS</sequence>
<dbReference type="EC" id="1.5.3.19" evidence="8"/>
<keyword evidence="2 8" id="KW-0560">Oxidoreductase</keyword>
<feature type="domain" description="Aminomethyltransferase C-terminal" evidence="6">
    <location>
        <begin position="722"/>
        <end position="798"/>
    </location>
</feature>
<evidence type="ECO:0000259" key="7">
    <source>
        <dbReference type="Pfam" id="PF16350"/>
    </source>
</evidence>
<dbReference type="SUPFAM" id="SSF103025">
    <property type="entry name" value="Folate-binding domain"/>
    <property type="match status" value="1"/>
</dbReference>
<keyword evidence="9" id="KW-1185">Reference proteome</keyword>
<protein>
    <submittedName>
        <fullName evidence="8">4-methylaminobutanoate oxidase (Formaldehyde-forming)</fullName>
        <ecNumber evidence="8">1.5.3.19</ecNumber>
    </submittedName>
</protein>
<keyword evidence="3" id="KW-0472">Membrane</keyword>
<evidence type="ECO:0000256" key="3">
    <source>
        <dbReference type="SAM" id="Phobius"/>
    </source>
</evidence>
<dbReference type="Pfam" id="PF01266">
    <property type="entry name" value="DAO"/>
    <property type="match status" value="1"/>
</dbReference>
<dbReference type="RefSeq" id="WP_085801508.1">
    <property type="nucleotide sequence ID" value="NZ_FWXB01000015.1"/>
</dbReference>
<dbReference type="EMBL" id="FWXB01000015">
    <property type="protein sequence ID" value="SMC13565.1"/>
    <property type="molecule type" value="Genomic_DNA"/>
</dbReference>
<evidence type="ECO:0000256" key="1">
    <source>
        <dbReference type="ARBA" id="ARBA00008609"/>
    </source>
</evidence>
<evidence type="ECO:0000259" key="4">
    <source>
        <dbReference type="Pfam" id="PF01266"/>
    </source>
</evidence>
<dbReference type="Gene3D" id="3.30.9.10">
    <property type="entry name" value="D-Amino Acid Oxidase, subunit A, domain 2"/>
    <property type="match status" value="1"/>
</dbReference>
<dbReference type="InterPro" id="IPR032503">
    <property type="entry name" value="FAO_M"/>
</dbReference>
<dbReference type="SUPFAM" id="SSF101790">
    <property type="entry name" value="Aminomethyltransferase beta-barrel domain"/>
    <property type="match status" value="1"/>
</dbReference>
<dbReference type="InterPro" id="IPR036188">
    <property type="entry name" value="FAD/NAD-bd_sf"/>
</dbReference>
<dbReference type="Gene3D" id="2.40.30.110">
    <property type="entry name" value="Aminomethyltransferase beta-barrel domains"/>
    <property type="match status" value="1"/>
</dbReference>
<dbReference type="Gene3D" id="3.50.50.60">
    <property type="entry name" value="FAD/NAD(P)-binding domain"/>
    <property type="match status" value="1"/>
</dbReference>
<feature type="transmembrane region" description="Helical" evidence="3">
    <location>
        <begin position="7"/>
        <end position="24"/>
    </location>
</feature>
<evidence type="ECO:0000256" key="2">
    <source>
        <dbReference type="ARBA" id="ARBA00023002"/>
    </source>
</evidence>
<dbReference type="Gene3D" id="3.30.1360.120">
    <property type="entry name" value="Probable tRNA modification gtpase trme, domain 1"/>
    <property type="match status" value="1"/>
</dbReference>
<dbReference type="SUPFAM" id="SSF54373">
    <property type="entry name" value="FAD-linked reductases, C-terminal domain"/>
    <property type="match status" value="1"/>
</dbReference>
<feature type="domain" description="FAD dependent oxidoreductase central" evidence="7">
    <location>
        <begin position="369"/>
        <end position="422"/>
    </location>
</feature>
<dbReference type="PANTHER" id="PTHR43757">
    <property type="entry name" value="AMINOMETHYLTRANSFERASE"/>
    <property type="match status" value="1"/>
</dbReference>
<dbReference type="Pfam" id="PF08669">
    <property type="entry name" value="GCV_T_C"/>
    <property type="match status" value="1"/>
</dbReference>
<dbReference type="InterPro" id="IPR006076">
    <property type="entry name" value="FAD-dep_OxRdtase"/>
</dbReference>
<dbReference type="InterPro" id="IPR006222">
    <property type="entry name" value="GCVT_N"/>
</dbReference>
<feature type="domain" description="FAD dependent oxidoreductase" evidence="4">
    <location>
        <begin position="6"/>
        <end position="366"/>
    </location>
</feature>
<dbReference type="SUPFAM" id="SSF51905">
    <property type="entry name" value="FAD/NAD(P)-binding domain"/>
    <property type="match status" value="1"/>
</dbReference>
<dbReference type="AlphaFoldDB" id="A0A1X7BVN3"/>
<dbReference type="InterPro" id="IPR029043">
    <property type="entry name" value="GcvT/YgfZ_C"/>
</dbReference>
<proteinExistence type="inferred from homology"/>
<dbReference type="InterPro" id="IPR027266">
    <property type="entry name" value="TrmE/GcvT-like"/>
</dbReference>
<keyword evidence="3" id="KW-1133">Transmembrane helix</keyword>
<evidence type="ECO:0000259" key="5">
    <source>
        <dbReference type="Pfam" id="PF01571"/>
    </source>
</evidence>
<evidence type="ECO:0000313" key="9">
    <source>
        <dbReference type="Proteomes" id="UP000193224"/>
    </source>
</evidence>
<dbReference type="GO" id="GO:0102317">
    <property type="term" value="F:4-methylaminobutyrate oxidase (demethylating) activity"/>
    <property type="evidence" value="ECO:0007669"/>
    <property type="project" value="UniProtKB-EC"/>
</dbReference>
<keyword evidence="3" id="KW-0812">Transmembrane</keyword>
<dbReference type="PANTHER" id="PTHR43757:SF2">
    <property type="entry name" value="AMINOMETHYLTRANSFERASE, MITOCHONDRIAL"/>
    <property type="match status" value="1"/>
</dbReference>
<dbReference type="InterPro" id="IPR028896">
    <property type="entry name" value="GcvT/YgfZ/DmdA"/>
</dbReference>